<name>A0A1G8BU56_9SPHI</name>
<dbReference type="InterPro" id="IPR012944">
    <property type="entry name" value="SusD_RagB_dom"/>
</dbReference>
<evidence type="ECO:0000259" key="7">
    <source>
        <dbReference type="Pfam" id="PF14322"/>
    </source>
</evidence>
<keyword evidence="3" id="KW-0732">Signal</keyword>
<dbReference type="AlphaFoldDB" id="A0A1G8BU56"/>
<dbReference type="RefSeq" id="WP_090503548.1">
    <property type="nucleotide sequence ID" value="NZ_FNCH01000022.1"/>
</dbReference>
<evidence type="ECO:0000256" key="4">
    <source>
        <dbReference type="ARBA" id="ARBA00023136"/>
    </source>
</evidence>
<gene>
    <name evidence="8" type="ORF">SAMN05421827_12255</name>
</gene>
<evidence type="ECO:0000256" key="2">
    <source>
        <dbReference type="ARBA" id="ARBA00006275"/>
    </source>
</evidence>
<dbReference type="InterPro" id="IPR033985">
    <property type="entry name" value="SusD-like_N"/>
</dbReference>
<reference evidence="9" key="1">
    <citation type="submission" date="2016-10" db="EMBL/GenBank/DDBJ databases">
        <authorList>
            <person name="Varghese N."/>
            <person name="Submissions S."/>
        </authorList>
    </citation>
    <scope>NUCLEOTIDE SEQUENCE [LARGE SCALE GENOMIC DNA]</scope>
    <source>
        <strain evidence="9">DSM 17933</strain>
    </source>
</reference>
<dbReference type="CDD" id="cd08977">
    <property type="entry name" value="SusD"/>
    <property type="match status" value="1"/>
</dbReference>
<keyword evidence="5" id="KW-0998">Cell outer membrane</keyword>
<dbReference type="STRING" id="405671.SAMN05421827_12255"/>
<comment type="similarity">
    <text evidence="2">Belongs to the SusD family.</text>
</comment>
<comment type="subcellular location">
    <subcellularLocation>
        <location evidence="1">Cell outer membrane</location>
    </subcellularLocation>
</comment>
<organism evidence="8 9">
    <name type="scientific">Pedobacter terrae</name>
    <dbReference type="NCBI Taxonomy" id="405671"/>
    <lineage>
        <taxon>Bacteria</taxon>
        <taxon>Pseudomonadati</taxon>
        <taxon>Bacteroidota</taxon>
        <taxon>Sphingobacteriia</taxon>
        <taxon>Sphingobacteriales</taxon>
        <taxon>Sphingobacteriaceae</taxon>
        <taxon>Pedobacter</taxon>
    </lineage>
</organism>
<dbReference type="Pfam" id="PF14322">
    <property type="entry name" value="SusD-like_3"/>
    <property type="match status" value="1"/>
</dbReference>
<dbReference type="Gene3D" id="1.25.40.390">
    <property type="match status" value="1"/>
</dbReference>
<evidence type="ECO:0000313" key="8">
    <source>
        <dbReference type="EMBL" id="SDH36638.1"/>
    </source>
</evidence>
<accession>A0A1G8BU56</accession>
<dbReference type="OrthoDB" id="621570at2"/>
<evidence type="ECO:0000256" key="1">
    <source>
        <dbReference type="ARBA" id="ARBA00004442"/>
    </source>
</evidence>
<dbReference type="SUPFAM" id="SSF48452">
    <property type="entry name" value="TPR-like"/>
    <property type="match status" value="1"/>
</dbReference>
<dbReference type="Proteomes" id="UP000199643">
    <property type="component" value="Unassembled WGS sequence"/>
</dbReference>
<evidence type="ECO:0000256" key="3">
    <source>
        <dbReference type="ARBA" id="ARBA00022729"/>
    </source>
</evidence>
<feature type="domain" description="SusD-like N-terminal" evidence="7">
    <location>
        <begin position="87"/>
        <end position="221"/>
    </location>
</feature>
<protein>
    <submittedName>
        <fullName evidence="8">SusD family protein</fullName>
    </submittedName>
</protein>
<evidence type="ECO:0000259" key="6">
    <source>
        <dbReference type="Pfam" id="PF07980"/>
    </source>
</evidence>
<feature type="domain" description="RagB/SusD" evidence="6">
    <location>
        <begin position="317"/>
        <end position="458"/>
    </location>
</feature>
<dbReference type="Pfam" id="PF07980">
    <property type="entry name" value="SusD_RagB"/>
    <property type="match status" value="1"/>
</dbReference>
<keyword evidence="4" id="KW-0472">Membrane</keyword>
<proteinExistence type="inferred from homology"/>
<dbReference type="PROSITE" id="PS51257">
    <property type="entry name" value="PROKAR_LIPOPROTEIN"/>
    <property type="match status" value="1"/>
</dbReference>
<evidence type="ECO:0000313" key="9">
    <source>
        <dbReference type="Proteomes" id="UP000199643"/>
    </source>
</evidence>
<evidence type="ECO:0000256" key="5">
    <source>
        <dbReference type="ARBA" id="ARBA00023237"/>
    </source>
</evidence>
<keyword evidence="9" id="KW-1185">Reference proteome</keyword>
<dbReference type="InterPro" id="IPR011990">
    <property type="entry name" value="TPR-like_helical_dom_sf"/>
</dbReference>
<sequence>MKNLIYRIAFLLMLTVVSTSCKKILEVKPEFIRTTEQVYANDKSADSVVVGMYAQWASNSGLFDIPIAGGLSSDELKPGASLDDDFLNMYHNRLDPVNSSTKTYWADYYSVIYTANSIIEGVTTSKGMTTSGKQKAIGEALFMRSFCYFYLVNFFGDVPLVTSTAYKETKSFPRTPVAKVYTQILEDLLKAESYLGDQYPTAGRVRANKWVVKALLSRVYLYTGDWKNASLKASELIENRNQYSLGVMEGTSADDAEMDIFHSDNKESIFQMWNEIGYGLGGQTLGDGAYVAVADEGNNSLINAFEDGDKRRWNYINEETDGYRIYKYRLDLENSAYQENTVVFRLAEQYLIRAEALAKLGQPDAAVEDVNTIRNRAGLQNLDDGQTESSILDAVEQERRVELCFEWSDRWFNLRRLGHLDQVMSENKPTYWKSTAALYPVPRVEMRNNPKLTQNPGYN</sequence>
<dbReference type="EMBL" id="FNCH01000022">
    <property type="protein sequence ID" value="SDH36638.1"/>
    <property type="molecule type" value="Genomic_DNA"/>
</dbReference>
<dbReference type="GO" id="GO:0009279">
    <property type="term" value="C:cell outer membrane"/>
    <property type="evidence" value="ECO:0007669"/>
    <property type="project" value="UniProtKB-SubCell"/>
</dbReference>